<keyword evidence="2" id="KW-1185">Reference proteome</keyword>
<gene>
    <name evidence="1" type="ORF">ACFQ1C_06720</name>
</gene>
<dbReference type="Proteomes" id="UP001597048">
    <property type="component" value="Unassembled WGS sequence"/>
</dbReference>
<feature type="non-terminal residue" evidence="1">
    <location>
        <position position="98"/>
    </location>
</feature>
<dbReference type="RefSeq" id="WP_379557833.1">
    <property type="nucleotide sequence ID" value="NZ_JBHTJS010000027.1"/>
</dbReference>
<reference evidence="2" key="1">
    <citation type="journal article" date="2019" name="Int. J. Syst. Evol. Microbiol.">
        <title>The Global Catalogue of Microorganisms (GCM) 10K type strain sequencing project: providing services to taxonomists for standard genome sequencing and annotation.</title>
        <authorList>
            <consortium name="The Broad Institute Genomics Platform"/>
            <consortium name="The Broad Institute Genome Sequencing Center for Infectious Disease"/>
            <person name="Wu L."/>
            <person name="Ma J."/>
        </authorList>
    </citation>
    <scope>NUCLEOTIDE SEQUENCE [LARGE SCALE GENOMIC DNA]</scope>
    <source>
        <strain evidence="2">CCUG 60525</strain>
    </source>
</reference>
<dbReference type="EMBL" id="JBHTJS010000027">
    <property type="protein sequence ID" value="MFD1007841.1"/>
    <property type="molecule type" value="Genomic_DNA"/>
</dbReference>
<proteinExistence type="predicted"/>
<evidence type="ECO:0000313" key="1">
    <source>
        <dbReference type="EMBL" id="MFD1007841.1"/>
    </source>
</evidence>
<protein>
    <submittedName>
        <fullName evidence="1">Uncharacterized protein</fullName>
    </submittedName>
</protein>
<comment type="caution">
    <text evidence="1">The sequence shown here is derived from an EMBL/GenBank/DDBJ whole genome shotgun (WGS) entry which is preliminary data.</text>
</comment>
<organism evidence="1 2">
    <name type="scientific">Oceanisphaera ostreae</name>
    <dbReference type="NCBI Taxonomy" id="914151"/>
    <lineage>
        <taxon>Bacteria</taxon>
        <taxon>Pseudomonadati</taxon>
        <taxon>Pseudomonadota</taxon>
        <taxon>Gammaproteobacteria</taxon>
        <taxon>Aeromonadales</taxon>
        <taxon>Aeromonadaceae</taxon>
        <taxon>Oceanisphaera</taxon>
    </lineage>
</organism>
<name>A0ABW3KIL8_9GAMM</name>
<accession>A0ABW3KIL8</accession>
<evidence type="ECO:0000313" key="2">
    <source>
        <dbReference type="Proteomes" id="UP001597048"/>
    </source>
</evidence>
<sequence length="98" mass="11569">MTDAYNLFRQEFLRHLRIKNYKLFLSAFQIVKEQISLEIKAKIVLALDSQILFDRNEVRLPRNLIFLNVKHIRKNASIKSALLISSKLCEHSTDVELR</sequence>